<gene>
    <name evidence="2" type="ORF">D9619_002335</name>
</gene>
<keyword evidence="1" id="KW-0812">Transmembrane</keyword>
<dbReference type="Proteomes" id="UP000567179">
    <property type="component" value="Unassembled WGS sequence"/>
</dbReference>
<dbReference type="EMBL" id="JAACJJ010000056">
    <property type="protein sequence ID" value="KAF5312237.1"/>
    <property type="molecule type" value="Genomic_DNA"/>
</dbReference>
<evidence type="ECO:0008006" key="4">
    <source>
        <dbReference type="Google" id="ProtNLM"/>
    </source>
</evidence>
<feature type="transmembrane region" description="Helical" evidence="1">
    <location>
        <begin position="130"/>
        <end position="151"/>
    </location>
</feature>
<keyword evidence="3" id="KW-1185">Reference proteome</keyword>
<evidence type="ECO:0000313" key="2">
    <source>
        <dbReference type="EMBL" id="KAF5312237.1"/>
    </source>
</evidence>
<proteinExistence type="predicted"/>
<dbReference type="OrthoDB" id="2117453at2759"/>
<sequence length="169" mass="18785">MATAARTLYIIAAGLLFTFATVAMSLSAWLISKFNTNSFFVTTLSTRTRVRYTLFLSIWTMIFSALYLALALGARIRGAFGSWASHLFSLGIGWIMWLGSAISISTRFGGVLHCSSRGLLYCTQLNALQALAWVIFCWIAAILLVMTFWAATRMRKNDWNGYGSPLLEV</sequence>
<evidence type="ECO:0000256" key="1">
    <source>
        <dbReference type="SAM" id="Phobius"/>
    </source>
</evidence>
<name>A0A8H5ETY0_9AGAR</name>
<organism evidence="2 3">
    <name type="scientific">Psilocybe cf. subviscida</name>
    <dbReference type="NCBI Taxonomy" id="2480587"/>
    <lineage>
        <taxon>Eukaryota</taxon>
        <taxon>Fungi</taxon>
        <taxon>Dikarya</taxon>
        <taxon>Basidiomycota</taxon>
        <taxon>Agaricomycotina</taxon>
        <taxon>Agaricomycetes</taxon>
        <taxon>Agaricomycetidae</taxon>
        <taxon>Agaricales</taxon>
        <taxon>Agaricineae</taxon>
        <taxon>Strophariaceae</taxon>
        <taxon>Psilocybe</taxon>
    </lineage>
</organism>
<feature type="transmembrane region" description="Helical" evidence="1">
    <location>
        <begin position="52"/>
        <end position="74"/>
    </location>
</feature>
<feature type="transmembrane region" description="Helical" evidence="1">
    <location>
        <begin position="7"/>
        <end position="32"/>
    </location>
</feature>
<dbReference type="AlphaFoldDB" id="A0A8H5ETY0"/>
<keyword evidence="1" id="KW-1133">Transmembrane helix</keyword>
<reference evidence="2 3" key="1">
    <citation type="journal article" date="2020" name="ISME J.">
        <title>Uncovering the hidden diversity of litter-decomposition mechanisms in mushroom-forming fungi.</title>
        <authorList>
            <person name="Floudas D."/>
            <person name="Bentzer J."/>
            <person name="Ahren D."/>
            <person name="Johansson T."/>
            <person name="Persson P."/>
            <person name="Tunlid A."/>
        </authorList>
    </citation>
    <scope>NUCLEOTIDE SEQUENCE [LARGE SCALE GENOMIC DNA]</scope>
    <source>
        <strain evidence="2 3">CBS 101986</strain>
    </source>
</reference>
<evidence type="ECO:0000313" key="3">
    <source>
        <dbReference type="Proteomes" id="UP000567179"/>
    </source>
</evidence>
<protein>
    <recommendedName>
        <fullName evidence="4">MARVEL domain-containing protein</fullName>
    </recommendedName>
</protein>
<keyword evidence="1" id="KW-0472">Membrane</keyword>
<accession>A0A8H5ETY0</accession>
<comment type="caution">
    <text evidence="2">The sequence shown here is derived from an EMBL/GenBank/DDBJ whole genome shotgun (WGS) entry which is preliminary data.</text>
</comment>
<feature type="transmembrane region" description="Helical" evidence="1">
    <location>
        <begin position="86"/>
        <end position="110"/>
    </location>
</feature>